<keyword evidence="7 10" id="KW-0238">DNA-binding</keyword>
<dbReference type="InterPro" id="IPR036390">
    <property type="entry name" value="WH_DNA-bd_sf"/>
</dbReference>
<dbReference type="Proteomes" id="UP000594262">
    <property type="component" value="Unplaced"/>
</dbReference>
<dbReference type="AlphaFoldDB" id="A0A7M5UY56"/>
<reference evidence="13" key="1">
    <citation type="submission" date="2021-01" db="UniProtKB">
        <authorList>
            <consortium name="EnsemblMetazoa"/>
        </authorList>
    </citation>
    <scope>IDENTIFICATION</scope>
</reference>
<dbReference type="OrthoDB" id="5830876at2759"/>
<keyword evidence="9 10" id="KW-0539">Nucleus</keyword>
<dbReference type="Pfam" id="PF16159">
    <property type="entry name" value="FOXP-CC"/>
    <property type="match status" value="1"/>
</dbReference>
<dbReference type="PANTHER" id="PTHR45796">
    <property type="entry name" value="FORKHEAD BOX P, ISOFORM C"/>
    <property type="match status" value="1"/>
</dbReference>
<dbReference type="PRINTS" id="PR00053">
    <property type="entry name" value="FORKHEAD"/>
</dbReference>
<protein>
    <recommendedName>
        <fullName evidence="12">Fork-head domain-containing protein</fullName>
    </recommendedName>
</protein>
<dbReference type="InterPro" id="IPR036388">
    <property type="entry name" value="WH-like_DNA-bd_sf"/>
</dbReference>
<dbReference type="GO" id="GO:0005634">
    <property type="term" value="C:nucleus"/>
    <property type="evidence" value="ECO:0007669"/>
    <property type="project" value="UniProtKB-SubCell"/>
</dbReference>
<feature type="compositionally biased region" description="Polar residues" evidence="11">
    <location>
        <begin position="147"/>
        <end position="156"/>
    </location>
</feature>
<keyword evidence="5" id="KW-0862">Zinc</keyword>
<sequence length="632" mass="72134">KKTIFVVYLAIKRRIVMKIDRNTDFLELSTKNVTADEDPESGAILKKASFMDLENSSPINTNNGEPPHKKGRNNILNNNEVLTPVETTQHAPNYRVDMKLKSPSPTEDDYIKSDKVHTHHGRVTHYYRDEPKHDMLLAVKPYKEMVTTDQSRSNSPAHHHRSIGERRGEKRMDEHAIITRLFADGRCLWPSCNTSCMDKHDFVRHLDTTHAMDEKAAAQARVQKYAVEELEERLSYERSRLSAMLAHLEYASDKGYVLHKSAHSASPPPRSGSGHHHPVSNGGVVYLPYPPPPHHIHAIPTHVPDDRVSSPHHREREREREREPRSPPQSNSPRKHSHHKPAPGGHYHLPAPHYYPVHPAYPIGRPVALKRESPGDEKSPKDERYPPPGLIAAHPEELIHRPAIEASAHPPGPPLTPKQEGGYHPVRRRGEAAAMVDIGHGKEDIGYQLRTKGNLYQDPNIRPPYTYASLIRQGVLDSPNGELTLNEIYNWFIKNFAFFRKNTSTWKNAVRHNLSLHKCFVRKENHKGAVWTVDDVEFFRRRMTKPGLPRREYYAPEERPNSPPESGGEYVTDLPSMAMSRKEDSEEDNSPPPPPTQQHHAHEENGEQENSMAIKEEREEYLQHADTVMVTS</sequence>
<dbReference type="SMART" id="SM00339">
    <property type="entry name" value="FH"/>
    <property type="match status" value="1"/>
</dbReference>
<evidence type="ECO:0000256" key="3">
    <source>
        <dbReference type="ARBA" id="ARBA00022723"/>
    </source>
</evidence>
<organism evidence="13 14">
    <name type="scientific">Clytia hemisphaerica</name>
    <dbReference type="NCBI Taxonomy" id="252671"/>
    <lineage>
        <taxon>Eukaryota</taxon>
        <taxon>Metazoa</taxon>
        <taxon>Cnidaria</taxon>
        <taxon>Hydrozoa</taxon>
        <taxon>Hydroidolina</taxon>
        <taxon>Leptothecata</taxon>
        <taxon>Obeliida</taxon>
        <taxon>Clytiidae</taxon>
        <taxon>Clytia</taxon>
    </lineage>
</organism>
<dbReference type="Pfam" id="PF00250">
    <property type="entry name" value="Forkhead"/>
    <property type="match status" value="1"/>
</dbReference>
<dbReference type="GO" id="GO:0008270">
    <property type="term" value="F:zinc ion binding"/>
    <property type="evidence" value="ECO:0007669"/>
    <property type="project" value="UniProtKB-KW"/>
</dbReference>
<dbReference type="EnsemblMetazoa" id="CLYHEMT006075.3">
    <property type="protein sequence ID" value="CLYHEMP006075.3"/>
    <property type="gene ID" value="CLYHEMG006075"/>
</dbReference>
<evidence type="ECO:0000259" key="12">
    <source>
        <dbReference type="PROSITE" id="PS50039"/>
    </source>
</evidence>
<keyword evidence="14" id="KW-1185">Reference proteome</keyword>
<evidence type="ECO:0000256" key="2">
    <source>
        <dbReference type="ARBA" id="ARBA00022491"/>
    </source>
</evidence>
<dbReference type="Gene3D" id="1.10.10.10">
    <property type="entry name" value="Winged helix-like DNA-binding domain superfamily/Winged helix DNA-binding domain"/>
    <property type="match status" value="1"/>
</dbReference>
<feature type="region of interest" description="Disordered" evidence="11">
    <location>
        <begin position="260"/>
        <end position="353"/>
    </location>
</feature>
<evidence type="ECO:0000256" key="7">
    <source>
        <dbReference type="ARBA" id="ARBA00023125"/>
    </source>
</evidence>
<keyword evidence="2" id="KW-0678">Repressor</keyword>
<evidence type="ECO:0000256" key="11">
    <source>
        <dbReference type="SAM" id="MobiDB-lite"/>
    </source>
</evidence>
<keyword evidence="8" id="KW-0804">Transcription</keyword>
<dbReference type="InterPro" id="IPR050998">
    <property type="entry name" value="FOXP"/>
</dbReference>
<dbReference type="InterPro" id="IPR032354">
    <property type="entry name" value="FOXP-CC"/>
</dbReference>
<evidence type="ECO:0000256" key="8">
    <source>
        <dbReference type="ARBA" id="ARBA00023163"/>
    </source>
</evidence>
<feature type="DNA-binding region" description="Fork-head" evidence="10">
    <location>
        <begin position="462"/>
        <end position="554"/>
    </location>
</feature>
<dbReference type="PROSITE" id="PS00658">
    <property type="entry name" value="FORK_HEAD_2"/>
    <property type="match status" value="1"/>
</dbReference>
<evidence type="ECO:0000256" key="1">
    <source>
        <dbReference type="ARBA" id="ARBA00004123"/>
    </source>
</evidence>
<evidence type="ECO:0000313" key="13">
    <source>
        <dbReference type="EnsemblMetazoa" id="CLYHEMP006075.3"/>
    </source>
</evidence>
<feature type="compositionally biased region" description="Basic and acidic residues" evidence="11">
    <location>
        <begin position="369"/>
        <end position="385"/>
    </location>
</feature>
<dbReference type="GO" id="GO:0001227">
    <property type="term" value="F:DNA-binding transcription repressor activity, RNA polymerase II-specific"/>
    <property type="evidence" value="ECO:0007669"/>
    <property type="project" value="TreeGrafter"/>
</dbReference>
<dbReference type="SUPFAM" id="SSF46785">
    <property type="entry name" value="Winged helix' DNA-binding domain"/>
    <property type="match status" value="1"/>
</dbReference>
<dbReference type="Gene3D" id="1.20.5.340">
    <property type="match status" value="1"/>
</dbReference>
<accession>A0A7M5UY56</accession>
<dbReference type="FunFam" id="1.10.10.10:FF:000010">
    <property type="entry name" value="Forkhead box P2 isoform B"/>
    <property type="match status" value="1"/>
</dbReference>
<evidence type="ECO:0000256" key="5">
    <source>
        <dbReference type="ARBA" id="ARBA00022833"/>
    </source>
</evidence>
<evidence type="ECO:0000256" key="9">
    <source>
        <dbReference type="ARBA" id="ARBA00023242"/>
    </source>
</evidence>
<dbReference type="PROSITE" id="PS50039">
    <property type="entry name" value="FORK_HEAD_3"/>
    <property type="match status" value="1"/>
</dbReference>
<evidence type="ECO:0000256" key="4">
    <source>
        <dbReference type="ARBA" id="ARBA00022771"/>
    </source>
</evidence>
<comment type="subcellular location">
    <subcellularLocation>
        <location evidence="1 10">Nucleus</location>
    </subcellularLocation>
</comment>
<evidence type="ECO:0000256" key="10">
    <source>
        <dbReference type="PROSITE-ProRule" id="PRU00089"/>
    </source>
</evidence>
<name>A0A7M5UY56_9CNID</name>
<dbReference type="InterPro" id="IPR030456">
    <property type="entry name" value="TF_fork_head_CS_2"/>
</dbReference>
<feature type="compositionally biased region" description="Basic and acidic residues" evidence="11">
    <location>
        <begin position="614"/>
        <end position="623"/>
    </location>
</feature>
<feature type="region of interest" description="Disordered" evidence="11">
    <location>
        <begin position="550"/>
        <end position="632"/>
    </location>
</feature>
<dbReference type="GO" id="GO:0000978">
    <property type="term" value="F:RNA polymerase II cis-regulatory region sequence-specific DNA binding"/>
    <property type="evidence" value="ECO:0007669"/>
    <property type="project" value="TreeGrafter"/>
</dbReference>
<feature type="region of interest" description="Disordered" evidence="11">
    <location>
        <begin position="147"/>
        <end position="170"/>
    </location>
</feature>
<keyword evidence="4" id="KW-0863">Zinc-finger</keyword>
<feature type="compositionally biased region" description="Basic and acidic residues" evidence="11">
    <location>
        <begin position="550"/>
        <end position="560"/>
    </location>
</feature>
<feature type="compositionally biased region" description="Basic and acidic residues" evidence="11">
    <location>
        <begin position="303"/>
        <end position="325"/>
    </location>
</feature>
<dbReference type="PANTHER" id="PTHR45796:SF4">
    <property type="entry name" value="FORKHEAD BOX P, ISOFORM C"/>
    <property type="match status" value="1"/>
</dbReference>
<keyword evidence="3" id="KW-0479">Metal-binding</keyword>
<dbReference type="InterPro" id="IPR001766">
    <property type="entry name" value="Fork_head_dom"/>
</dbReference>
<feature type="compositionally biased region" description="Low complexity" evidence="11">
    <location>
        <begin position="342"/>
        <end position="353"/>
    </location>
</feature>
<keyword evidence="6" id="KW-0805">Transcription regulation</keyword>
<evidence type="ECO:0000256" key="6">
    <source>
        <dbReference type="ARBA" id="ARBA00023015"/>
    </source>
</evidence>
<feature type="region of interest" description="Disordered" evidence="11">
    <location>
        <begin position="367"/>
        <end position="388"/>
    </location>
</feature>
<feature type="domain" description="Fork-head" evidence="12">
    <location>
        <begin position="462"/>
        <end position="554"/>
    </location>
</feature>
<evidence type="ECO:0000313" key="14">
    <source>
        <dbReference type="Proteomes" id="UP000594262"/>
    </source>
</evidence>
<proteinExistence type="predicted"/>